<accession>A0A3L7J0V2</accession>
<evidence type="ECO:0000313" key="8">
    <source>
        <dbReference type="EMBL" id="RLQ84118.1"/>
    </source>
</evidence>
<proteinExistence type="inferred from homology"/>
<evidence type="ECO:0000256" key="3">
    <source>
        <dbReference type="ARBA" id="ARBA00022723"/>
    </source>
</evidence>
<dbReference type="Gene3D" id="3.40.50.1010">
    <property type="entry name" value="5'-nuclease"/>
    <property type="match status" value="1"/>
</dbReference>
<dbReference type="InterPro" id="IPR022907">
    <property type="entry name" value="VapC_family"/>
</dbReference>
<dbReference type="Pfam" id="PF01850">
    <property type="entry name" value="PIN"/>
    <property type="match status" value="1"/>
</dbReference>
<evidence type="ECO:0000256" key="5">
    <source>
        <dbReference type="ARBA" id="ARBA00022842"/>
    </source>
</evidence>
<feature type="binding site" evidence="6">
    <location>
        <position position="96"/>
    </location>
    <ligand>
        <name>Mg(2+)</name>
        <dbReference type="ChEBI" id="CHEBI:18420"/>
    </ligand>
</feature>
<name>A0A3L7J0V2_9MICO</name>
<keyword evidence="4 6" id="KW-0378">Hydrolase</keyword>
<evidence type="ECO:0000259" key="7">
    <source>
        <dbReference type="Pfam" id="PF01850"/>
    </source>
</evidence>
<evidence type="ECO:0000256" key="6">
    <source>
        <dbReference type="HAMAP-Rule" id="MF_00265"/>
    </source>
</evidence>
<feature type="domain" description="PIN" evidence="7">
    <location>
        <begin position="4"/>
        <end position="120"/>
    </location>
</feature>
<dbReference type="GO" id="GO:0090729">
    <property type="term" value="F:toxin activity"/>
    <property type="evidence" value="ECO:0007669"/>
    <property type="project" value="UniProtKB-KW"/>
</dbReference>
<keyword evidence="3 6" id="KW-0479">Metal-binding</keyword>
<dbReference type="HAMAP" id="MF_00265">
    <property type="entry name" value="VapC_Nob1"/>
    <property type="match status" value="1"/>
</dbReference>
<keyword evidence="6" id="KW-0800">Toxin</keyword>
<comment type="similarity">
    <text evidence="6">Belongs to the PINc/VapC protein family.</text>
</comment>
<keyword evidence="1 6" id="KW-1277">Toxin-antitoxin system</keyword>
<dbReference type="Proteomes" id="UP000282460">
    <property type="component" value="Unassembled WGS sequence"/>
</dbReference>
<dbReference type="InterPro" id="IPR002716">
    <property type="entry name" value="PIN_dom"/>
</dbReference>
<sequence>MGVIYLDTCILVYALEDTGPRGDIVRARIAARPDVTFAVSPLVTLELLVGPLRNDDLELRDHYVAFLAQFRRLPLTENEFFRAAELRARHNLRTPDALHLAAAQLSGCDELWTNDSRLAVASHGLAANVLTLER</sequence>
<dbReference type="EMBL" id="RCWJ01000002">
    <property type="protein sequence ID" value="RLQ84118.1"/>
    <property type="molecule type" value="Genomic_DNA"/>
</dbReference>
<evidence type="ECO:0000256" key="2">
    <source>
        <dbReference type="ARBA" id="ARBA00022722"/>
    </source>
</evidence>
<dbReference type="OrthoDB" id="5082781at2"/>
<dbReference type="AlphaFoldDB" id="A0A3L7J0V2"/>
<feature type="binding site" evidence="6">
    <location>
        <position position="7"/>
    </location>
    <ligand>
        <name>Mg(2+)</name>
        <dbReference type="ChEBI" id="CHEBI:18420"/>
    </ligand>
</feature>
<evidence type="ECO:0000313" key="9">
    <source>
        <dbReference type="Proteomes" id="UP000282460"/>
    </source>
</evidence>
<protein>
    <recommendedName>
        <fullName evidence="6">Ribonuclease VapC</fullName>
        <shortName evidence="6">RNase VapC</shortName>
        <ecNumber evidence="6">3.1.-.-</ecNumber>
    </recommendedName>
    <alternativeName>
        <fullName evidence="6">Toxin VapC</fullName>
    </alternativeName>
</protein>
<keyword evidence="5 6" id="KW-0460">Magnesium</keyword>
<dbReference type="GO" id="GO:0016787">
    <property type="term" value="F:hydrolase activity"/>
    <property type="evidence" value="ECO:0007669"/>
    <property type="project" value="UniProtKB-KW"/>
</dbReference>
<comment type="caution">
    <text evidence="8">The sequence shown here is derived from an EMBL/GenBank/DDBJ whole genome shotgun (WGS) entry which is preliminary data.</text>
</comment>
<evidence type="ECO:0000256" key="1">
    <source>
        <dbReference type="ARBA" id="ARBA00022649"/>
    </source>
</evidence>
<gene>
    <name evidence="6" type="primary">vapC</name>
    <name evidence="8" type="ORF">D9V28_07750</name>
</gene>
<dbReference type="InterPro" id="IPR029060">
    <property type="entry name" value="PIN-like_dom_sf"/>
</dbReference>
<dbReference type="GO" id="GO:0000287">
    <property type="term" value="F:magnesium ion binding"/>
    <property type="evidence" value="ECO:0007669"/>
    <property type="project" value="UniProtKB-UniRule"/>
</dbReference>
<dbReference type="GO" id="GO:0004540">
    <property type="term" value="F:RNA nuclease activity"/>
    <property type="evidence" value="ECO:0007669"/>
    <property type="project" value="InterPro"/>
</dbReference>
<comment type="function">
    <text evidence="6">Toxic component of a toxin-antitoxin (TA) system. An RNase.</text>
</comment>
<reference evidence="8 9" key="1">
    <citation type="submission" date="2018-10" db="EMBL/GenBank/DDBJ databases">
        <authorList>
            <person name="Li J."/>
        </authorList>
    </citation>
    <scope>NUCLEOTIDE SEQUENCE [LARGE SCALE GENOMIC DNA]</scope>
    <source>
        <strain evidence="8 9">ZD1-4</strain>
    </source>
</reference>
<keyword evidence="2 6" id="KW-0540">Nuclease</keyword>
<comment type="cofactor">
    <cofactor evidence="6">
        <name>Mg(2+)</name>
        <dbReference type="ChEBI" id="CHEBI:18420"/>
    </cofactor>
</comment>
<dbReference type="EC" id="3.1.-.-" evidence="6"/>
<dbReference type="CDD" id="cd09874">
    <property type="entry name" value="PIN_MT3492-like"/>
    <property type="match status" value="1"/>
</dbReference>
<keyword evidence="9" id="KW-1185">Reference proteome</keyword>
<evidence type="ECO:0000256" key="4">
    <source>
        <dbReference type="ARBA" id="ARBA00022801"/>
    </source>
</evidence>
<organism evidence="8 9">
    <name type="scientific">Mycetocola zhadangensis</name>
    <dbReference type="NCBI Taxonomy" id="1164595"/>
    <lineage>
        <taxon>Bacteria</taxon>
        <taxon>Bacillati</taxon>
        <taxon>Actinomycetota</taxon>
        <taxon>Actinomycetes</taxon>
        <taxon>Micrococcales</taxon>
        <taxon>Microbacteriaceae</taxon>
        <taxon>Mycetocola</taxon>
    </lineage>
</organism>
<dbReference type="SUPFAM" id="SSF88723">
    <property type="entry name" value="PIN domain-like"/>
    <property type="match status" value="1"/>
</dbReference>